<dbReference type="GO" id="GO:0050660">
    <property type="term" value="F:flavin adenine dinucleotide binding"/>
    <property type="evidence" value="ECO:0007669"/>
    <property type="project" value="TreeGrafter"/>
</dbReference>
<dbReference type="Gene3D" id="3.40.50.80">
    <property type="entry name" value="Nucleotide-binding domain of ferredoxin-NADP reductase (FNR) module"/>
    <property type="match status" value="1"/>
</dbReference>
<dbReference type="Pfam" id="PF00667">
    <property type="entry name" value="FAD_binding_1"/>
    <property type="match status" value="1"/>
</dbReference>
<gene>
    <name evidence="6" type="primary">MSR</name>
    <name evidence="7" type="ORF">EWB00_000744</name>
</gene>
<evidence type="ECO:0000313" key="8">
    <source>
        <dbReference type="Proteomes" id="UP000311919"/>
    </source>
</evidence>
<comment type="cofactor">
    <cofactor evidence="1">
        <name>FAD</name>
        <dbReference type="ChEBI" id="CHEBI:57692"/>
    </cofactor>
</comment>
<evidence type="ECO:0000256" key="4">
    <source>
        <dbReference type="ARBA" id="ARBA00023002"/>
    </source>
</evidence>
<dbReference type="Pfam" id="PF00175">
    <property type="entry name" value="NAD_binding_1"/>
    <property type="match status" value="1"/>
</dbReference>
<accession>C1LE85</accession>
<proteinExistence type="evidence at transcript level"/>
<dbReference type="InterPro" id="IPR001433">
    <property type="entry name" value="OxRdtase_FAD/NAD-bd"/>
</dbReference>
<dbReference type="SUPFAM" id="SSF52343">
    <property type="entry name" value="Ferredoxin reductase-like, C-terminal NADP-linked domain"/>
    <property type="match status" value="1"/>
</dbReference>
<dbReference type="EMBL" id="FN317282">
    <property type="protein sequence ID" value="CAX73013.1"/>
    <property type="molecule type" value="mRNA"/>
</dbReference>
<keyword evidence="2" id="KW-0285">Flavoprotein</keyword>
<dbReference type="InterPro" id="IPR039261">
    <property type="entry name" value="FNR_nucleotide-bd"/>
</dbReference>
<dbReference type="GO" id="GO:0009086">
    <property type="term" value="P:methionine biosynthetic process"/>
    <property type="evidence" value="ECO:0007669"/>
    <property type="project" value="TreeGrafter"/>
</dbReference>
<dbReference type="InterPro" id="IPR001709">
    <property type="entry name" value="Flavoprot_Pyr_Nucl_cyt_Rdtase"/>
</dbReference>
<name>C1LE85_SCHJA</name>
<dbReference type="STRING" id="6182.C1LE85"/>
<sequence>MSNDMDLNHIIQSTECLHLTSEEQRIEYHCNIDDNGNNCLLGDNFQKTWDLNKLTLPSNPSPLINYKVCSEKHCLLSKNHIYSNAPFACSDVISAKFKHLTCITKGNAKTVYQATLGIKTNNGLRYCPGDSISIFPENDSQTVSWLLHRLTLDSLQDADTLFTIELMSTQTRNIPTWLLPGRPVTLRYLLTYCCELYIPVTRRILRLLADHCFDCIIGSANAEKQRNRLLEFSSQEGRQMFEMYIQTPNLNLLDILFEFQCCRLPFIRLLEILPRLQPRSYTLINPVDESVSYKQDLSFIFTRVDLKYPISEADTGVIHRYPYRHHGICTGWLERIWFGVNQPDDYQKANFINMNSPIINVYLRRNLIQFSLPEVISQPVIMIGAGSGIAPFISFIRQRKRDYLKDNTLTGDLWLIYGCRSPTTSLLFENELSDALNSKILKHLCLCFSRDTVNSPSEKYALNEISSVLIEQACFPLKAHYVQECIFYKHSTNHKLSEHDIQLMNLVYERNAKIMVCGEARQLAPEVFQSWIQLIAMRLHYEHTKTWCSYSDLSEENFKNAQEYLQSMRKAKRYQEDVWV</sequence>
<dbReference type="PANTHER" id="PTHR19384:SF84">
    <property type="entry name" value="METHIONINE SYNTHASE REDUCTASE"/>
    <property type="match status" value="1"/>
</dbReference>
<keyword evidence="8" id="KW-1185">Reference proteome</keyword>
<dbReference type="InterPro" id="IPR017938">
    <property type="entry name" value="Riboflavin_synthase-like_b-brl"/>
</dbReference>
<dbReference type="GO" id="GO:0050667">
    <property type="term" value="P:homocysteine metabolic process"/>
    <property type="evidence" value="ECO:0007669"/>
    <property type="project" value="TreeGrafter"/>
</dbReference>
<evidence type="ECO:0000256" key="1">
    <source>
        <dbReference type="ARBA" id="ARBA00001974"/>
    </source>
</evidence>
<protein>
    <submittedName>
        <fullName evidence="7">Methionine synthase reductase isoform 2</fullName>
    </submittedName>
    <submittedName>
        <fullName evidence="6">Methionine synthase reductase, mitochondrial</fullName>
        <ecNumber evidence="6">1.16.1.8</ecNumber>
    </submittedName>
</protein>
<reference evidence="6" key="1">
    <citation type="journal article" date="2009" name="Nature">
        <title>The Schistosoma japonicum genome reveals features of host-parasite interplay.</title>
        <authorList>
            <person name="Liu F."/>
            <person name="Zhou Y."/>
            <person name="Wang Z.Q."/>
            <person name="Lu G."/>
            <person name="Zheng H."/>
            <person name="Brindley P.J."/>
            <person name="McManus D.P."/>
            <person name="Blair D."/>
            <person name="Zhang Q.H."/>
            <person name="Zhong Y."/>
            <person name="Wang S."/>
            <person name="Han Z.G."/>
            <person name="Chen Z."/>
        </authorList>
    </citation>
    <scope>NUCLEOTIDE SEQUENCE</scope>
    <source>
        <strain evidence="6">Anhui</strain>
    </source>
</reference>
<dbReference type="Proteomes" id="UP000311919">
    <property type="component" value="Unassembled WGS sequence"/>
</dbReference>
<dbReference type="GO" id="GO:0030586">
    <property type="term" value="F:[methionine synthase] reductase (NADPH) activity"/>
    <property type="evidence" value="ECO:0007669"/>
    <property type="project" value="UniProtKB-EC"/>
</dbReference>
<dbReference type="Gene3D" id="1.20.990.10">
    <property type="entry name" value="NADPH-cytochrome p450 Reductase, Chain A, domain 3"/>
    <property type="match status" value="1"/>
</dbReference>
<dbReference type="GO" id="GO:0005829">
    <property type="term" value="C:cytosol"/>
    <property type="evidence" value="ECO:0007669"/>
    <property type="project" value="TreeGrafter"/>
</dbReference>
<dbReference type="GO" id="GO:0010181">
    <property type="term" value="F:FMN binding"/>
    <property type="evidence" value="ECO:0007669"/>
    <property type="project" value="TreeGrafter"/>
</dbReference>
<dbReference type="AlphaFoldDB" id="C1LE85"/>
<dbReference type="SUPFAM" id="SSF63380">
    <property type="entry name" value="Riboflavin synthase domain-like"/>
    <property type="match status" value="1"/>
</dbReference>
<evidence type="ECO:0000313" key="6">
    <source>
        <dbReference type="EMBL" id="CAX73013.1"/>
    </source>
</evidence>
<reference evidence="6" key="2">
    <citation type="submission" date="2009-03" db="EMBL/GenBank/DDBJ databases">
        <authorList>
            <person name="Gang L."/>
        </authorList>
    </citation>
    <scope>NUCLEOTIDE SEQUENCE</scope>
    <source>
        <strain evidence="6">Anhui</strain>
    </source>
</reference>
<dbReference type="Gene3D" id="2.40.30.10">
    <property type="entry name" value="Translation factors"/>
    <property type="match status" value="1"/>
</dbReference>
<dbReference type="PRINTS" id="PR00371">
    <property type="entry name" value="FPNCR"/>
</dbReference>
<dbReference type="InterPro" id="IPR023173">
    <property type="entry name" value="NADPH_Cyt_P450_Rdtase_alpha"/>
</dbReference>
<reference evidence="7 8" key="3">
    <citation type="submission" date="2019-03" db="EMBL/GenBank/DDBJ databases">
        <title>An improved genome assembly of the fluke Schistosoma japonicum.</title>
        <authorList>
            <person name="Hu W."/>
            <person name="Luo F."/>
            <person name="Yin M."/>
            <person name="Mo X."/>
            <person name="Sun C."/>
            <person name="Wu Q."/>
            <person name="Zhu B."/>
            <person name="Xiang M."/>
            <person name="Wang J."/>
            <person name="Wang Y."/>
            <person name="Zhang T."/>
            <person name="Xu B."/>
            <person name="Zheng H."/>
            <person name="Feng Z."/>
        </authorList>
    </citation>
    <scope>NUCLEOTIDE SEQUENCE [LARGE SCALE GENOMIC DNA]</scope>
    <source>
        <strain evidence="7">HuSjv2</strain>
        <tissue evidence="7">Worms</tissue>
    </source>
</reference>
<dbReference type="InterPro" id="IPR003097">
    <property type="entry name" value="CysJ-like_FAD-binding"/>
</dbReference>
<dbReference type="PROSITE" id="PS51384">
    <property type="entry name" value="FAD_FR"/>
    <property type="match status" value="1"/>
</dbReference>
<organism evidence="6">
    <name type="scientific">Schistosoma japonicum</name>
    <name type="common">Blood fluke</name>
    <dbReference type="NCBI Taxonomy" id="6182"/>
    <lineage>
        <taxon>Eukaryota</taxon>
        <taxon>Metazoa</taxon>
        <taxon>Spiralia</taxon>
        <taxon>Lophotrochozoa</taxon>
        <taxon>Platyhelminthes</taxon>
        <taxon>Trematoda</taxon>
        <taxon>Digenea</taxon>
        <taxon>Strigeidida</taxon>
        <taxon>Schistosomatoidea</taxon>
        <taxon>Schistosomatidae</taxon>
        <taxon>Schistosoma</taxon>
    </lineage>
</organism>
<evidence type="ECO:0000313" key="7">
    <source>
        <dbReference type="EMBL" id="TNN16094.1"/>
    </source>
</evidence>
<feature type="domain" description="FAD-binding FR-type" evidence="5">
    <location>
        <begin position="90"/>
        <end position="373"/>
    </location>
</feature>
<dbReference type="OrthoDB" id="1856718at2759"/>
<dbReference type="PANTHER" id="PTHR19384">
    <property type="entry name" value="NITRIC OXIDE SYNTHASE-RELATED"/>
    <property type="match status" value="1"/>
</dbReference>
<evidence type="ECO:0000256" key="2">
    <source>
        <dbReference type="ARBA" id="ARBA00022630"/>
    </source>
</evidence>
<keyword evidence="3" id="KW-0274">FAD</keyword>
<keyword evidence="4 6" id="KW-0560">Oxidoreductase</keyword>
<dbReference type="EC" id="1.16.1.8" evidence="6"/>
<dbReference type="InterPro" id="IPR017927">
    <property type="entry name" value="FAD-bd_FR_type"/>
</dbReference>
<evidence type="ECO:0000256" key="3">
    <source>
        <dbReference type="ARBA" id="ARBA00022827"/>
    </source>
</evidence>
<dbReference type="EMBL" id="SKCS01000130">
    <property type="protein sequence ID" value="TNN16094.1"/>
    <property type="molecule type" value="Genomic_DNA"/>
</dbReference>
<evidence type="ECO:0000259" key="5">
    <source>
        <dbReference type="PROSITE" id="PS51384"/>
    </source>
</evidence>